<organism evidence="1 2">
    <name type="scientific">Acaulospora morrowiae</name>
    <dbReference type="NCBI Taxonomy" id="94023"/>
    <lineage>
        <taxon>Eukaryota</taxon>
        <taxon>Fungi</taxon>
        <taxon>Fungi incertae sedis</taxon>
        <taxon>Mucoromycota</taxon>
        <taxon>Glomeromycotina</taxon>
        <taxon>Glomeromycetes</taxon>
        <taxon>Diversisporales</taxon>
        <taxon>Acaulosporaceae</taxon>
        <taxon>Acaulospora</taxon>
    </lineage>
</organism>
<keyword evidence="2" id="KW-1185">Reference proteome</keyword>
<proteinExistence type="predicted"/>
<accession>A0A9N9I4U0</accession>
<gene>
    <name evidence="1" type="ORF">AMORRO_LOCUS13241</name>
</gene>
<reference evidence="1" key="1">
    <citation type="submission" date="2021-06" db="EMBL/GenBank/DDBJ databases">
        <authorList>
            <person name="Kallberg Y."/>
            <person name="Tangrot J."/>
            <person name="Rosling A."/>
        </authorList>
    </citation>
    <scope>NUCLEOTIDE SEQUENCE</scope>
    <source>
        <strain evidence="1">CL551</strain>
    </source>
</reference>
<comment type="caution">
    <text evidence="1">The sequence shown here is derived from an EMBL/GenBank/DDBJ whole genome shotgun (WGS) entry which is preliminary data.</text>
</comment>
<dbReference type="EMBL" id="CAJVPV010021980">
    <property type="protein sequence ID" value="CAG8719477.1"/>
    <property type="molecule type" value="Genomic_DNA"/>
</dbReference>
<name>A0A9N9I4U0_9GLOM</name>
<dbReference type="AlphaFoldDB" id="A0A9N9I4U0"/>
<evidence type="ECO:0000313" key="2">
    <source>
        <dbReference type="Proteomes" id="UP000789342"/>
    </source>
</evidence>
<feature type="non-terminal residue" evidence="1">
    <location>
        <position position="1"/>
    </location>
</feature>
<dbReference type="Proteomes" id="UP000789342">
    <property type="component" value="Unassembled WGS sequence"/>
</dbReference>
<sequence length="57" mass="6530">PRLVRRHQDVKKEKQSIFPMKKFGPRIFAQRICRATAISDCAAPETLVDHTTPVRPS</sequence>
<protein>
    <submittedName>
        <fullName evidence="1">11484_t:CDS:1</fullName>
    </submittedName>
</protein>
<evidence type="ECO:0000313" key="1">
    <source>
        <dbReference type="EMBL" id="CAG8719477.1"/>
    </source>
</evidence>